<evidence type="ECO:0000313" key="8">
    <source>
        <dbReference type="EMBL" id="KHE91748.1"/>
    </source>
</evidence>
<evidence type="ECO:0000256" key="3">
    <source>
        <dbReference type="ARBA" id="ARBA00022723"/>
    </source>
</evidence>
<gene>
    <name evidence="8" type="primary">mtcA2</name>
    <name evidence="8" type="ORF">SCABRO_02508</name>
</gene>
<comment type="similarity">
    <text evidence="1">Belongs to the beta-class carbonic anhydrase family.</text>
</comment>
<dbReference type="eggNOG" id="COG0288">
    <property type="taxonomic scope" value="Bacteria"/>
</dbReference>
<evidence type="ECO:0000256" key="6">
    <source>
        <dbReference type="ARBA" id="ARBA00048348"/>
    </source>
</evidence>
<comment type="caution">
    <text evidence="8">The sequence shown here is derived from an EMBL/GenBank/DDBJ whole genome shotgun (WGS) entry which is preliminary data.</text>
</comment>
<organism evidence="8 9">
    <name type="scientific">Candidatus Scalindua brodae</name>
    <dbReference type="NCBI Taxonomy" id="237368"/>
    <lineage>
        <taxon>Bacteria</taxon>
        <taxon>Pseudomonadati</taxon>
        <taxon>Planctomycetota</taxon>
        <taxon>Candidatus Brocadiia</taxon>
        <taxon>Candidatus Brocadiales</taxon>
        <taxon>Candidatus Scalinduaceae</taxon>
        <taxon>Candidatus Scalindua</taxon>
    </lineage>
</organism>
<feature type="binding site" evidence="7">
    <location>
        <position position="97"/>
    </location>
    <ligand>
        <name>Zn(2+)</name>
        <dbReference type="ChEBI" id="CHEBI:29105"/>
    </ligand>
</feature>
<feature type="binding site" evidence="7">
    <location>
        <position position="44"/>
    </location>
    <ligand>
        <name>Zn(2+)</name>
        <dbReference type="ChEBI" id="CHEBI:29105"/>
    </ligand>
</feature>
<evidence type="ECO:0000313" key="9">
    <source>
        <dbReference type="Proteomes" id="UP000030652"/>
    </source>
</evidence>
<keyword evidence="5 8" id="KW-0456">Lyase</keyword>
<dbReference type="Gene3D" id="3.40.1050.10">
    <property type="entry name" value="Carbonic anhydrase"/>
    <property type="match status" value="1"/>
</dbReference>
<protein>
    <recommendedName>
        <fullName evidence="2">carbonic anhydrase</fullName>
        <ecNumber evidence="2">4.2.1.1</ecNumber>
    </recommendedName>
</protein>
<dbReference type="SMART" id="SM00947">
    <property type="entry name" value="Pro_CA"/>
    <property type="match status" value="1"/>
</dbReference>
<dbReference type="EC" id="4.2.1.1" evidence="2"/>
<evidence type="ECO:0000256" key="4">
    <source>
        <dbReference type="ARBA" id="ARBA00022833"/>
    </source>
</evidence>
<dbReference type="InterPro" id="IPR036874">
    <property type="entry name" value="Carbonic_anhydrase_sf"/>
</dbReference>
<dbReference type="GO" id="GO:0004089">
    <property type="term" value="F:carbonate dehydratase activity"/>
    <property type="evidence" value="ECO:0007669"/>
    <property type="project" value="UniProtKB-EC"/>
</dbReference>
<name>A0A0B0EKV2_9BACT</name>
<dbReference type="PANTHER" id="PTHR11002">
    <property type="entry name" value="CARBONIC ANHYDRASE"/>
    <property type="match status" value="1"/>
</dbReference>
<keyword evidence="4 7" id="KW-0862">Zinc</keyword>
<feature type="binding site" evidence="7">
    <location>
        <position position="42"/>
    </location>
    <ligand>
        <name>Zn(2+)</name>
        <dbReference type="ChEBI" id="CHEBI:29105"/>
    </ligand>
</feature>
<sequence>MELGHFFYDLLVHNEKFSEKSKDTQFSAYEDHQCPPITMLTCADSRIQGQILGMDLINKVFTVRNAGNQVARNKGSLAYALTVLNTQIFFILGHTNCGAVNFAAGASLANVRKLGDTKDTSPVTPVTETQKKSGGIQIVSTIGESKTISNLRKVDFSAASREVQREILPLTIPIERGIARLVKIGDEKKELAYLSQTNVDYQVEKALEYYGDRVKEKKLAIVGGIYDFVGAYSNTRGRVVVTNINGVYDKMKLQENARVFCEADTTIDKSSESYKLCCKLIEEKVSRI</sequence>
<feature type="binding site" evidence="7">
    <location>
        <position position="94"/>
    </location>
    <ligand>
        <name>Zn(2+)</name>
        <dbReference type="ChEBI" id="CHEBI:29105"/>
    </ligand>
</feature>
<comment type="cofactor">
    <cofactor evidence="7">
        <name>Zn(2+)</name>
        <dbReference type="ChEBI" id="CHEBI:29105"/>
    </cofactor>
    <text evidence="7">Binds 1 zinc ion per subunit.</text>
</comment>
<evidence type="ECO:0000256" key="7">
    <source>
        <dbReference type="PIRSR" id="PIRSR601765-1"/>
    </source>
</evidence>
<dbReference type="GO" id="GO:0008270">
    <property type="term" value="F:zinc ion binding"/>
    <property type="evidence" value="ECO:0007669"/>
    <property type="project" value="InterPro"/>
</dbReference>
<dbReference type="Proteomes" id="UP000030652">
    <property type="component" value="Unassembled WGS sequence"/>
</dbReference>
<accession>A0A0B0EKV2</accession>
<evidence type="ECO:0000256" key="5">
    <source>
        <dbReference type="ARBA" id="ARBA00023239"/>
    </source>
</evidence>
<dbReference type="PANTHER" id="PTHR11002:SF76">
    <property type="entry name" value="CARBONIC ANHYDRASE"/>
    <property type="match status" value="1"/>
</dbReference>
<dbReference type="SUPFAM" id="SSF53056">
    <property type="entry name" value="beta-carbonic anhydrase, cab"/>
    <property type="match status" value="1"/>
</dbReference>
<evidence type="ECO:0000256" key="2">
    <source>
        <dbReference type="ARBA" id="ARBA00012925"/>
    </source>
</evidence>
<reference evidence="8 9" key="1">
    <citation type="submission" date="2014-10" db="EMBL/GenBank/DDBJ databases">
        <title>Draft genome of anammox bacterium scalindua brodae, obtained using differential coverage binning of sequence data from two enrichment reactors.</title>
        <authorList>
            <person name="Speth D.R."/>
            <person name="Russ L."/>
            <person name="Kartal B."/>
            <person name="Op den Camp H.J."/>
            <person name="Dutilh B.E."/>
            <person name="Jetten M.S."/>
        </authorList>
    </citation>
    <scope>NUCLEOTIDE SEQUENCE [LARGE SCALE GENOMIC DNA]</scope>
    <source>
        <strain evidence="8">RU1</strain>
    </source>
</reference>
<dbReference type="Pfam" id="PF00484">
    <property type="entry name" value="Pro_CA"/>
    <property type="match status" value="1"/>
</dbReference>
<keyword evidence="3 7" id="KW-0479">Metal-binding</keyword>
<evidence type="ECO:0000256" key="1">
    <source>
        <dbReference type="ARBA" id="ARBA00006217"/>
    </source>
</evidence>
<proteinExistence type="inferred from homology"/>
<dbReference type="InterPro" id="IPR001765">
    <property type="entry name" value="Carbonic_anhydrase"/>
</dbReference>
<dbReference type="AlphaFoldDB" id="A0A0B0EKV2"/>
<dbReference type="EMBL" id="JRYO01000179">
    <property type="protein sequence ID" value="KHE91748.1"/>
    <property type="molecule type" value="Genomic_DNA"/>
</dbReference>
<comment type="catalytic activity">
    <reaction evidence="6">
        <text>hydrogencarbonate + H(+) = CO2 + H2O</text>
        <dbReference type="Rhea" id="RHEA:10748"/>
        <dbReference type="ChEBI" id="CHEBI:15377"/>
        <dbReference type="ChEBI" id="CHEBI:15378"/>
        <dbReference type="ChEBI" id="CHEBI:16526"/>
        <dbReference type="ChEBI" id="CHEBI:17544"/>
        <dbReference type="EC" id="4.2.1.1"/>
    </reaction>
</comment>